<dbReference type="Proteomes" id="UP000789901">
    <property type="component" value="Unassembled WGS sequence"/>
</dbReference>
<evidence type="ECO:0000256" key="1">
    <source>
        <dbReference type="SAM" id="MobiDB-lite"/>
    </source>
</evidence>
<accession>A0ABN7WQR8</accession>
<keyword evidence="3" id="KW-1185">Reference proteome</keyword>
<evidence type="ECO:0000313" key="3">
    <source>
        <dbReference type="Proteomes" id="UP000789901"/>
    </source>
</evidence>
<gene>
    <name evidence="2" type="ORF">GMARGA_LOCUS33465</name>
</gene>
<feature type="compositionally biased region" description="Basic residues" evidence="1">
    <location>
        <begin position="86"/>
        <end position="97"/>
    </location>
</feature>
<sequence length="107" mass="12921">SKILMDKDTNRFKNSSFYQDKAKQHEKENEIKIEEQIVHSKKLSQKENIRRDQLVNERAHLKRPYQALNNFRSLEKDQNKRDISQHNHHKRFQKSKKVNAQPVKSVN</sequence>
<proteinExistence type="predicted"/>
<protein>
    <submittedName>
        <fullName evidence="2">11936_t:CDS:1</fullName>
    </submittedName>
</protein>
<feature type="compositionally biased region" description="Basic and acidic residues" evidence="1">
    <location>
        <begin position="73"/>
        <end position="85"/>
    </location>
</feature>
<feature type="non-terminal residue" evidence="2">
    <location>
        <position position="1"/>
    </location>
</feature>
<comment type="caution">
    <text evidence="2">The sequence shown here is derived from an EMBL/GenBank/DDBJ whole genome shotgun (WGS) entry which is preliminary data.</text>
</comment>
<reference evidence="2 3" key="1">
    <citation type="submission" date="2021-06" db="EMBL/GenBank/DDBJ databases">
        <authorList>
            <person name="Kallberg Y."/>
            <person name="Tangrot J."/>
            <person name="Rosling A."/>
        </authorList>
    </citation>
    <scope>NUCLEOTIDE SEQUENCE [LARGE SCALE GENOMIC DNA]</scope>
    <source>
        <strain evidence="2 3">120-4 pot B 10/14</strain>
    </source>
</reference>
<evidence type="ECO:0000313" key="2">
    <source>
        <dbReference type="EMBL" id="CAG8837370.1"/>
    </source>
</evidence>
<dbReference type="EMBL" id="CAJVQB010055726">
    <property type="protein sequence ID" value="CAG8837370.1"/>
    <property type="molecule type" value="Genomic_DNA"/>
</dbReference>
<organism evidence="2 3">
    <name type="scientific">Gigaspora margarita</name>
    <dbReference type="NCBI Taxonomy" id="4874"/>
    <lineage>
        <taxon>Eukaryota</taxon>
        <taxon>Fungi</taxon>
        <taxon>Fungi incertae sedis</taxon>
        <taxon>Mucoromycota</taxon>
        <taxon>Glomeromycotina</taxon>
        <taxon>Glomeromycetes</taxon>
        <taxon>Diversisporales</taxon>
        <taxon>Gigasporaceae</taxon>
        <taxon>Gigaspora</taxon>
    </lineage>
</organism>
<feature type="non-terminal residue" evidence="2">
    <location>
        <position position="107"/>
    </location>
</feature>
<name>A0ABN7WQR8_GIGMA</name>
<feature type="region of interest" description="Disordered" evidence="1">
    <location>
        <begin position="66"/>
        <end position="107"/>
    </location>
</feature>